<keyword evidence="6 7" id="KW-0804">Transcription</keyword>
<dbReference type="PANTHER" id="PTHR35786">
    <property type="entry name" value="REDOX-SENSING TRANSCRIPTIONAL REPRESSOR REX"/>
    <property type="match status" value="1"/>
</dbReference>
<dbReference type="PANTHER" id="PTHR35786:SF1">
    <property type="entry name" value="REDOX-SENSING TRANSCRIPTIONAL REPRESSOR REX 1"/>
    <property type="match status" value="1"/>
</dbReference>
<feature type="DNA-binding region" description="H-T-H motif" evidence="7">
    <location>
        <begin position="16"/>
        <end position="55"/>
    </location>
</feature>
<dbReference type="InterPro" id="IPR022876">
    <property type="entry name" value="Tscrpt_rep_Rex"/>
</dbReference>
<comment type="function">
    <text evidence="7">Modulates transcription in response to changes in cellular NADH/NAD(+) redox state.</text>
</comment>
<accession>A0ABR7ERX4</accession>
<dbReference type="Gene3D" id="3.40.50.720">
    <property type="entry name" value="NAD(P)-binding Rossmann-like Domain"/>
    <property type="match status" value="1"/>
</dbReference>
<comment type="subcellular location">
    <subcellularLocation>
        <location evidence="7">Cytoplasm</location>
    </subcellularLocation>
</comment>
<dbReference type="SUPFAM" id="SSF51735">
    <property type="entry name" value="NAD(P)-binding Rossmann-fold domains"/>
    <property type="match status" value="1"/>
</dbReference>
<dbReference type="NCBIfam" id="NF003989">
    <property type="entry name" value="PRK05472.1-3"/>
    <property type="match status" value="1"/>
</dbReference>
<evidence type="ECO:0000256" key="3">
    <source>
        <dbReference type="ARBA" id="ARBA00023015"/>
    </source>
</evidence>
<dbReference type="InterPro" id="IPR036388">
    <property type="entry name" value="WH-like_DNA-bd_sf"/>
</dbReference>
<dbReference type="SUPFAM" id="SSF46785">
    <property type="entry name" value="Winged helix' DNA-binding domain"/>
    <property type="match status" value="1"/>
</dbReference>
<dbReference type="NCBIfam" id="NF003995">
    <property type="entry name" value="PRK05472.2-4"/>
    <property type="match status" value="1"/>
</dbReference>
<evidence type="ECO:0000256" key="1">
    <source>
        <dbReference type="ARBA" id="ARBA00022490"/>
    </source>
</evidence>
<feature type="binding site" evidence="7">
    <location>
        <begin position="90"/>
        <end position="95"/>
    </location>
    <ligand>
        <name>NAD(+)</name>
        <dbReference type="ChEBI" id="CHEBI:57540"/>
    </ligand>
</feature>
<dbReference type="Pfam" id="PF06971">
    <property type="entry name" value="Put_DNA-bind_N"/>
    <property type="match status" value="1"/>
</dbReference>
<dbReference type="NCBIfam" id="NF003996">
    <property type="entry name" value="PRK05472.2-5"/>
    <property type="match status" value="1"/>
</dbReference>
<reference evidence="9 10" key="1">
    <citation type="submission" date="2020-08" db="EMBL/GenBank/DDBJ databases">
        <title>Genome public.</title>
        <authorList>
            <person name="Liu C."/>
            <person name="Sun Q."/>
        </authorList>
    </citation>
    <scope>NUCLEOTIDE SEQUENCE [LARGE SCALE GENOMIC DNA]</scope>
    <source>
        <strain evidence="9 10">NSJ-36</strain>
    </source>
</reference>
<dbReference type="NCBIfam" id="NF003993">
    <property type="entry name" value="PRK05472.2-2"/>
    <property type="match status" value="1"/>
</dbReference>
<evidence type="ECO:0000259" key="8">
    <source>
        <dbReference type="SMART" id="SM00881"/>
    </source>
</evidence>
<dbReference type="Proteomes" id="UP000647235">
    <property type="component" value="Unassembled WGS sequence"/>
</dbReference>
<dbReference type="RefSeq" id="WP_118519335.1">
    <property type="nucleotide sequence ID" value="NZ_JACOOY010000002.1"/>
</dbReference>
<evidence type="ECO:0000256" key="2">
    <source>
        <dbReference type="ARBA" id="ARBA00022491"/>
    </source>
</evidence>
<sequence>MDNRGISQAVIRRLPRYYRYLGELLENGVERISSNDLSKRMKVTASQIRQDLNNFGGFGQQGYGYNVKYLYTEIGKILGLEEDHKIIIIGAGNLGQALANYAAFEKRGFILTGIFDVNPRLEGVAIRGVPIRMMDELKSFVQKNDVEIAVLTIPKEKAIEVANMLVENGVRAIWNFAHTDLNLPDNIIVENVHLSESLMQLSYNISRYNEDQRKKGKN</sequence>
<evidence type="ECO:0000313" key="9">
    <source>
        <dbReference type="EMBL" id="MBC5664106.1"/>
    </source>
</evidence>
<dbReference type="InterPro" id="IPR036291">
    <property type="entry name" value="NAD(P)-bd_dom_sf"/>
</dbReference>
<evidence type="ECO:0000256" key="4">
    <source>
        <dbReference type="ARBA" id="ARBA00023027"/>
    </source>
</evidence>
<evidence type="ECO:0000313" key="10">
    <source>
        <dbReference type="Proteomes" id="UP000647235"/>
    </source>
</evidence>
<keyword evidence="5 7" id="KW-0238">DNA-binding</keyword>
<dbReference type="HAMAP" id="MF_01131">
    <property type="entry name" value="Rex"/>
    <property type="match status" value="1"/>
</dbReference>
<keyword evidence="1 7" id="KW-0963">Cytoplasm</keyword>
<dbReference type="InterPro" id="IPR058236">
    <property type="entry name" value="Rex_actinobacterial-type"/>
</dbReference>
<dbReference type="NCBIfam" id="NF003990">
    <property type="entry name" value="PRK05472.1-4"/>
    <property type="match status" value="1"/>
</dbReference>
<dbReference type="SMART" id="SM00881">
    <property type="entry name" value="CoA_binding"/>
    <property type="match status" value="1"/>
</dbReference>
<dbReference type="InterPro" id="IPR036390">
    <property type="entry name" value="WH_DNA-bd_sf"/>
</dbReference>
<dbReference type="NCBIfam" id="NF003994">
    <property type="entry name" value="PRK05472.2-3"/>
    <property type="match status" value="1"/>
</dbReference>
<keyword evidence="3 7" id="KW-0805">Transcription regulation</keyword>
<dbReference type="InterPro" id="IPR003781">
    <property type="entry name" value="CoA-bd"/>
</dbReference>
<dbReference type="Pfam" id="PF02629">
    <property type="entry name" value="CoA_binding"/>
    <property type="match status" value="1"/>
</dbReference>
<evidence type="ECO:0000256" key="5">
    <source>
        <dbReference type="ARBA" id="ARBA00023125"/>
    </source>
</evidence>
<comment type="subunit">
    <text evidence="7">Homodimer.</text>
</comment>
<organism evidence="9 10">
    <name type="scientific">Dorea hominis</name>
    <dbReference type="NCBI Taxonomy" id="2763040"/>
    <lineage>
        <taxon>Bacteria</taxon>
        <taxon>Bacillati</taxon>
        <taxon>Bacillota</taxon>
        <taxon>Clostridia</taxon>
        <taxon>Lachnospirales</taxon>
        <taxon>Lachnospiraceae</taxon>
        <taxon>Dorea</taxon>
    </lineage>
</organism>
<comment type="caution">
    <text evidence="9">The sequence shown here is derived from an EMBL/GenBank/DDBJ whole genome shotgun (WGS) entry which is preliminary data.</text>
</comment>
<proteinExistence type="inferred from homology"/>
<evidence type="ECO:0000256" key="6">
    <source>
        <dbReference type="ARBA" id="ARBA00023163"/>
    </source>
</evidence>
<keyword evidence="2 7" id="KW-0678">Repressor</keyword>
<dbReference type="EMBL" id="JACOOY010000002">
    <property type="protein sequence ID" value="MBC5664106.1"/>
    <property type="molecule type" value="Genomic_DNA"/>
</dbReference>
<feature type="domain" description="CoA-binding" evidence="8">
    <location>
        <begin position="79"/>
        <end position="180"/>
    </location>
</feature>
<evidence type="ECO:0000256" key="7">
    <source>
        <dbReference type="HAMAP-Rule" id="MF_01131"/>
    </source>
</evidence>
<dbReference type="Gene3D" id="1.10.10.10">
    <property type="entry name" value="Winged helix-like DNA-binding domain superfamily/Winged helix DNA-binding domain"/>
    <property type="match status" value="1"/>
</dbReference>
<name>A0ABR7ERX4_9FIRM</name>
<keyword evidence="10" id="KW-1185">Reference proteome</keyword>
<gene>
    <name evidence="7" type="primary">rex</name>
    <name evidence="9" type="ORF">H8S07_02235</name>
</gene>
<protein>
    <recommendedName>
        <fullName evidence="7">Redox-sensing transcriptional repressor Rex</fullName>
    </recommendedName>
</protein>
<keyword evidence="4 7" id="KW-0520">NAD</keyword>
<comment type="similarity">
    <text evidence="7">Belongs to the transcriptional regulatory Rex family.</text>
</comment>
<dbReference type="InterPro" id="IPR009718">
    <property type="entry name" value="Rex_DNA-bd_C_dom"/>
</dbReference>